<dbReference type="PROSITE" id="PS50263">
    <property type="entry name" value="CN_HYDROLASE"/>
    <property type="match status" value="1"/>
</dbReference>
<feature type="transmembrane region" description="Helical" evidence="8">
    <location>
        <begin position="135"/>
        <end position="159"/>
    </location>
</feature>
<feature type="transmembrane region" description="Helical" evidence="8">
    <location>
        <begin position="94"/>
        <end position="115"/>
    </location>
</feature>
<evidence type="ECO:0000256" key="5">
    <source>
        <dbReference type="ARBA" id="ARBA00022989"/>
    </source>
</evidence>
<dbReference type="InterPro" id="IPR003010">
    <property type="entry name" value="C-N_Hydrolase"/>
</dbReference>
<feature type="domain" description="CN hydrolase" evidence="9">
    <location>
        <begin position="190"/>
        <end position="438"/>
    </location>
</feature>
<feature type="transmembrane region" description="Helical" evidence="8">
    <location>
        <begin position="444"/>
        <end position="468"/>
    </location>
</feature>
<keyword evidence="5 8" id="KW-1133">Transmembrane helix</keyword>
<dbReference type="EMBL" id="CAEZXH010000008">
    <property type="protein sequence ID" value="CAB4676931.1"/>
    <property type="molecule type" value="Genomic_DNA"/>
</dbReference>
<reference evidence="11" key="1">
    <citation type="submission" date="2020-05" db="EMBL/GenBank/DDBJ databases">
        <authorList>
            <person name="Chiriac C."/>
            <person name="Salcher M."/>
            <person name="Ghai R."/>
            <person name="Kavagutti S V."/>
        </authorList>
    </citation>
    <scope>NUCLEOTIDE SEQUENCE</scope>
</reference>
<dbReference type="GO" id="GO:0005886">
    <property type="term" value="C:plasma membrane"/>
    <property type="evidence" value="ECO:0007669"/>
    <property type="project" value="UniProtKB-SubCell"/>
</dbReference>
<dbReference type="EMBL" id="CAEZZS010000015">
    <property type="protein sequence ID" value="CAB4773273.1"/>
    <property type="molecule type" value="Genomic_DNA"/>
</dbReference>
<feature type="transmembrane region" description="Helical" evidence="8">
    <location>
        <begin position="67"/>
        <end position="87"/>
    </location>
</feature>
<dbReference type="InterPro" id="IPR036526">
    <property type="entry name" value="C-N_Hydrolase_sf"/>
</dbReference>
<evidence type="ECO:0000313" key="10">
    <source>
        <dbReference type="EMBL" id="CAB4589529.1"/>
    </source>
</evidence>
<feature type="transmembrane region" description="Helical" evidence="8">
    <location>
        <begin position="43"/>
        <end position="61"/>
    </location>
</feature>
<feature type="transmembrane region" description="Helical" evidence="8">
    <location>
        <begin position="6"/>
        <end position="31"/>
    </location>
</feature>
<comment type="subcellular location">
    <subcellularLocation>
        <location evidence="1">Cell membrane</location>
        <topology evidence="1">Multi-pass membrane protein</topology>
    </subcellularLocation>
</comment>
<dbReference type="CDD" id="cd07571">
    <property type="entry name" value="ALP_N-acyl_transferase"/>
    <property type="match status" value="1"/>
</dbReference>
<keyword evidence="2" id="KW-1003">Cell membrane</keyword>
<dbReference type="InterPro" id="IPR045378">
    <property type="entry name" value="LNT_N"/>
</dbReference>
<organism evidence="11">
    <name type="scientific">freshwater metagenome</name>
    <dbReference type="NCBI Taxonomy" id="449393"/>
    <lineage>
        <taxon>unclassified sequences</taxon>
        <taxon>metagenomes</taxon>
        <taxon>ecological metagenomes</taxon>
    </lineage>
</organism>
<evidence type="ECO:0000259" key="9">
    <source>
        <dbReference type="PROSITE" id="PS50263"/>
    </source>
</evidence>
<keyword evidence="4 8" id="KW-0812">Transmembrane</keyword>
<evidence type="ECO:0000256" key="4">
    <source>
        <dbReference type="ARBA" id="ARBA00022692"/>
    </source>
</evidence>
<dbReference type="NCBIfam" id="TIGR00546">
    <property type="entry name" value="lnt"/>
    <property type="match status" value="1"/>
</dbReference>
<proteinExistence type="inferred from homology"/>
<accession>A0A6J6MRI7</accession>
<evidence type="ECO:0000256" key="8">
    <source>
        <dbReference type="SAM" id="Phobius"/>
    </source>
</evidence>
<dbReference type="PANTHER" id="PTHR38686">
    <property type="entry name" value="APOLIPOPROTEIN N-ACYLTRANSFERASE"/>
    <property type="match status" value="1"/>
</dbReference>
<evidence type="ECO:0000313" key="11">
    <source>
        <dbReference type="EMBL" id="CAB4676931.1"/>
    </source>
</evidence>
<dbReference type="InterPro" id="IPR004563">
    <property type="entry name" value="Apolipo_AcylTrfase"/>
</dbReference>
<evidence type="ECO:0000256" key="2">
    <source>
        <dbReference type="ARBA" id="ARBA00022475"/>
    </source>
</evidence>
<dbReference type="EMBL" id="CAFBLI010000040">
    <property type="protein sequence ID" value="CAB4865902.1"/>
    <property type="molecule type" value="Genomic_DNA"/>
</dbReference>
<evidence type="ECO:0000256" key="1">
    <source>
        <dbReference type="ARBA" id="ARBA00004651"/>
    </source>
</evidence>
<keyword evidence="7" id="KW-0012">Acyltransferase</keyword>
<evidence type="ECO:0000256" key="6">
    <source>
        <dbReference type="ARBA" id="ARBA00023136"/>
    </source>
</evidence>
<dbReference type="EMBL" id="CAEZUJ010000002">
    <property type="protein sequence ID" value="CAB4589529.1"/>
    <property type="molecule type" value="Genomic_DNA"/>
</dbReference>
<evidence type="ECO:0000313" key="13">
    <source>
        <dbReference type="EMBL" id="CAB4865902.1"/>
    </source>
</evidence>
<evidence type="ECO:0000256" key="7">
    <source>
        <dbReference type="ARBA" id="ARBA00023315"/>
    </source>
</evidence>
<dbReference type="Pfam" id="PF00795">
    <property type="entry name" value="CN_hydrolase"/>
    <property type="match status" value="1"/>
</dbReference>
<dbReference type="PANTHER" id="PTHR38686:SF1">
    <property type="entry name" value="APOLIPOPROTEIN N-ACYLTRANSFERASE"/>
    <property type="match status" value="1"/>
</dbReference>
<dbReference type="HAMAP" id="MF_01148">
    <property type="entry name" value="Lnt"/>
    <property type="match status" value="1"/>
</dbReference>
<evidence type="ECO:0000256" key="3">
    <source>
        <dbReference type="ARBA" id="ARBA00022679"/>
    </source>
</evidence>
<dbReference type="GO" id="GO:0042158">
    <property type="term" value="P:lipoprotein biosynthetic process"/>
    <property type="evidence" value="ECO:0007669"/>
    <property type="project" value="InterPro"/>
</dbReference>
<dbReference type="Pfam" id="PF20154">
    <property type="entry name" value="LNT_N"/>
    <property type="match status" value="1"/>
</dbReference>
<evidence type="ECO:0000313" key="12">
    <source>
        <dbReference type="EMBL" id="CAB4773273.1"/>
    </source>
</evidence>
<sequence length="476" mass="52752">MFAFIYGVIAQLAFAPVDIWIFFPIALALIIKRTHKKSFKGRTVDGFIFSLGFTLPLLHWSSTYVGIWPWLILGIGQALLISPFTWFANQRNWVLLLTLPSFWVVLEWIRVNYPFGGFGWGRAGFIAVDTPFSQLLSIGGVPLASFTVVCLGVLIHLTFLKMKLQFAPLLLIVFANILIPNHSIDDNNVLKVAAVQGSVPDLGLDFNSQKTAVLKNHLELTRNWKTQLNLPASFEPDLFIWPENASDVDPLTTAKTQISNLVSFLDKPLIVGGVGNSASRPTNLSILWEPKSGPTNIYLKRHLAPFGEVMPLRSIAEFVSPLAKNVNDFQAGDKSKIFQVGVGKISPVICFEILDDRLLRSSIENSNLIVAQTNNATFGESAESDQQLQITRARAVESGRSIVVVSTVGNTALIDPTGKIINILPKYSAGILYGEVNLSSSNTYAHWFTAWLEKGCFAVIVIFLLSILKRRYLRFS</sequence>
<dbReference type="AlphaFoldDB" id="A0A6J6MRI7"/>
<dbReference type="GO" id="GO:0016410">
    <property type="term" value="F:N-acyltransferase activity"/>
    <property type="evidence" value="ECO:0007669"/>
    <property type="project" value="InterPro"/>
</dbReference>
<keyword evidence="6 8" id="KW-0472">Membrane</keyword>
<name>A0A6J6MRI7_9ZZZZ</name>
<gene>
    <name evidence="10" type="ORF">UFOPK1811_00072</name>
    <name evidence="11" type="ORF">UFOPK2360_00241</name>
    <name evidence="12" type="ORF">UFOPK2922_00488</name>
    <name evidence="13" type="ORF">UFOPK3306_00681</name>
</gene>
<dbReference type="Gene3D" id="3.60.110.10">
    <property type="entry name" value="Carbon-nitrogen hydrolase"/>
    <property type="match status" value="1"/>
</dbReference>
<dbReference type="SUPFAM" id="SSF56317">
    <property type="entry name" value="Carbon-nitrogen hydrolase"/>
    <property type="match status" value="1"/>
</dbReference>
<protein>
    <submittedName>
        <fullName evidence="11">Unannotated protein</fullName>
    </submittedName>
</protein>
<keyword evidence="3" id="KW-0808">Transferase</keyword>